<accession>A0A9D1QQ23</accession>
<reference evidence="1" key="1">
    <citation type="journal article" date="2021" name="PeerJ">
        <title>Extensive microbial diversity within the chicken gut microbiome revealed by metagenomics and culture.</title>
        <authorList>
            <person name="Gilroy R."/>
            <person name="Ravi A."/>
            <person name="Getino M."/>
            <person name="Pursley I."/>
            <person name="Horton D.L."/>
            <person name="Alikhan N.F."/>
            <person name="Baker D."/>
            <person name="Gharbi K."/>
            <person name="Hall N."/>
            <person name="Watson M."/>
            <person name="Adriaenssens E.M."/>
            <person name="Foster-Nyarko E."/>
            <person name="Jarju S."/>
            <person name="Secka A."/>
            <person name="Antonio M."/>
            <person name="Oren A."/>
            <person name="Chaudhuri R.R."/>
            <person name="La Ragione R."/>
            <person name="Hildebrand F."/>
            <person name="Pallen M.J."/>
        </authorList>
    </citation>
    <scope>NUCLEOTIDE SEQUENCE</scope>
    <source>
        <strain evidence="1">CHK173-259</strain>
    </source>
</reference>
<name>A0A9D1QQ23_9LACO</name>
<organism evidence="1 2">
    <name type="scientific">Candidatus Levilactobacillus faecigallinarum</name>
    <dbReference type="NCBI Taxonomy" id="2838638"/>
    <lineage>
        <taxon>Bacteria</taxon>
        <taxon>Bacillati</taxon>
        <taxon>Bacillota</taxon>
        <taxon>Bacilli</taxon>
        <taxon>Lactobacillales</taxon>
        <taxon>Lactobacillaceae</taxon>
        <taxon>Levilactobacillus</taxon>
    </lineage>
</organism>
<sequence length="135" mass="15417">MPKSTETMQTQNFKIKTENFNETIRLLRQSLEISRSQSFDTQQITLSNLFLLYLIRVDYDSNGNISGLSSNYPSTIDATLMTLLAPVIEDGSSVIYHYSGAKLTRDLFENHKIRHQVGQTQIIWSDIEEPTPVMS</sequence>
<protein>
    <submittedName>
        <fullName evidence="1">Uncharacterized protein</fullName>
    </submittedName>
</protein>
<dbReference type="AlphaFoldDB" id="A0A9D1QQ23"/>
<dbReference type="EMBL" id="DXGJ01000015">
    <property type="protein sequence ID" value="HIW71267.1"/>
    <property type="molecule type" value="Genomic_DNA"/>
</dbReference>
<reference evidence="1" key="2">
    <citation type="submission" date="2021-04" db="EMBL/GenBank/DDBJ databases">
        <authorList>
            <person name="Gilroy R."/>
        </authorList>
    </citation>
    <scope>NUCLEOTIDE SEQUENCE</scope>
    <source>
        <strain evidence="1">CHK173-259</strain>
    </source>
</reference>
<proteinExistence type="predicted"/>
<dbReference type="Proteomes" id="UP000886822">
    <property type="component" value="Unassembled WGS sequence"/>
</dbReference>
<evidence type="ECO:0000313" key="1">
    <source>
        <dbReference type="EMBL" id="HIW71267.1"/>
    </source>
</evidence>
<gene>
    <name evidence="1" type="ORF">H9875_01440</name>
</gene>
<comment type="caution">
    <text evidence="1">The sequence shown here is derived from an EMBL/GenBank/DDBJ whole genome shotgun (WGS) entry which is preliminary data.</text>
</comment>
<evidence type="ECO:0000313" key="2">
    <source>
        <dbReference type="Proteomes" id="UP000886822"/>
    </source>
</evidence>